<keyword evidence="1" id="KW-1133">Transmembrane helix</keyword>
<name>A0A919BER3_9GAMM</name>
<comment type="caution">
    <text evidence="3">The sequence shown here is derived from an EMBL/GenBank/DDBJ whole genome shotgun (WGS) entry which is preliminary data.</text>
</comment>
<evidence type="ECO:0000313" key="4">
    <source>
        <dbReference type="Proteomes" id="UP000623842"/>
    </source>
</evidence>
<feature type="transmembrane region" description="Helical" evidence="1">
    <location>
        <begin position="165"/>
        <end position="188"/>
    </location>
</feature>
<feature type="transmembrane region" description="Helical" evidence="1">
    <location>
        <begin position="48"/>
        <end position="70"/>
    </location>
</feature>
<dbReference type="AlphaFoldDB" id="A0A919BER3"/>
<keyword evidence="1" id="KW-0472">Membrane</keyword>
<dbReference type="EMBL" id="BNCK01000002">
    <property type="protein sequence ID" value="GHF83772.1"/>
    <property type="molecule type" value="Genomic_DNA"/>
</dbReference>
<feature type="transmembrane region" description="Helical" evidence="1">
    <location>
        <begin position="129"/>
        <end position="153"/>
    </location>
</feature>
<sequence length="231" mass="26485">MKLVSTHKWSAKETFWLGITILFVVMLLDGIVYNLLDVYQGLISSENSILVSISFHSIFTISLLFLLSLCRGNFSFIAKYRLNKPPKVKELVKFILILTLYILLGGYFSSFVDEPTQDLFLSDEFILDNLFICCIVLVILAPFAEELFFRGFLYQGLVDENKNKYLGHLVICVLFTALHASTMSYIGLALIFNSSVFLNYVRFKSNNLWLTIVLHMYNNFIALGTIYISVF</sequence>
<organism evidence="3 4">
    <name type="scientific">Thalassotalea marina</name>
    <dbReference type="NCBI Taxonomy" id="1673741"/>
    <lineage>
        <taxon>Bacteria</taxon>
        <taxon>Pseudomonadati</taxon>
        <taxon>Pseudomonadota</taxon>
        <taxon>Gammaproteobacteria</taxon>
        <taxon>Alteromonadales</taxon>
        <taxon>Colwelliaceae</taxon>
        <taxon>Thalassotalea</taxon>
    </lineage>
</organism>
<dbReference type="Proteomes" id="UP000623842">
    <property type="component" value="Unassembled WGS sequence"/>
</dbReference>
<feature type="transmembrane region" description="Helical" evidence="1">
    <location>
        <begin position="15"/>
        <end position="36"/>
    </location>
</feature>
<evidence type="ECO:0000313" key="3">
    <source>
        <dbReference type="EMBL" id="GHF83772.1"/>
    </source>
</evidence>
<dbReference type="RefSeq" id="WP_189767676.1">
    <property type="nucleotide sequence ID" value="NZ_BNCK01000002.1"/>
</dbReference>
<dbReference type="PANTHER" id="PTHR36435:SF1">
    <property type="entry name" value="CAAX AMINO TERMINAL PROTEASE FAMILY PROTEIN"/>
    <property type="match status" value="1"/>
</dbReference>
<protein>
    <recommendedName>
        <fullName evidence="2">CAAX prenyl protease 2/Lysostaphin resistance protein A-like domain-containing protein</fullName>
    </recommendedName>
</protein>
<dbReference type="Pfam" id="PF02517">
    <property type="entry name" value="Rce1-like"/>
    <property type="match status" value="1"/>
</dbReference>
<feature type="transmembrane region" description="Helical" evidence="1">
    <location>
        <begin position="208"/>
        <end position="230"/>
    </location>
</feature>
<feature type="transmembrane region" description="Helical" evidence="1">
    <location>
        <begin position="91"/>
        <end position="109"/>
    </location>
</feature>
<reference evidence="3" key="1">
    <citation type="journal article" date="2014" name="Int. J. Syst. Evol. Microbiol.">
        <title>Complete genome sequence of Corynebacterium casei LMG S-19264T (=DSM 44701T), isolated from a smear-ripened cheese.</title>
        <authorList>
            <consortium name="US DOE Joint Genome Institute (JGI-PGF)"/>
            <person name="Walter F."/>
            <person name="Albersmeier A."/>
            <person name="Kalinowski J."/>
            <person name="Ruckert C."/>
        </authorList>
    </citation>
    <scope>NUCLEOTIDE SEQUENCE</scope>
    <source>
        <strain evidence="3">KCTC 42731</strain>
    </source>
</reference>
<feature type="domain" description="CAAX prenyl protease 2/Lysostaphin resistance protein A-like" evidence="2">
    <location>
        <begin position="130"/>
        <end position="221"/>
    </location>
</feature>
<keyword evidence="4" id="KW-1185">Reference proteome</keyword>
<dbReference type="PANTHER" id="PTHR36435">
    <property type="entry name" value="SLR1288 PROTEIN"/>
    <property type="match status" value="1"/>
</dbReference>
<reference evidence="3" key="2">
    <citation type="submission" date="2020-09" db="EMBL/GenBank/DDBJ databases">
        <authorList>
            <person name="Sun Q."/>
            <person name="Kim S."/>
        </authorList>
    </citation>
    <scope>NUCLEOTIDE SEQUENCE</scope>
    <source>
        <strain evidence="3">KCTC 42731</strain>
    </source>
</reference>
<proteinExistence type="predicted"/>
<dbReference type="InterPro" id="IPR052710">
    <property type="entry name" value="CAAX_protease"/>
</dbReference>
<dbReference type="InterPro" id="IPR003675">
    <property type="entry name" value="Rce1/LyrA-like_dom"/>
</dbReference>
<keyword evidence="1" id="KW-0812">Transmembrane</keyword>
<dbReference type="GO" id="GO:0004175">
    <property type="term" value="F:endopeptidase activity"/>
    <property type="evidence" value="ECO:0007669"/>
    <property type="project" value="UniProtKB-ARBA"/>
</dbReference>
<dbReference type="GO" id="GO:0080120">
    <property type="term" value="P:CAAX-box protein maturation"/>
    <property type="evidence" value="ECO:0007669"/>
    <property type="project" value="UniProtKB-ARBA"/>
</dbReference>
<gene>
    <name evidence="3" type="ORF">GCM10017161_08840</name>
</gene>
<evidence type="ECO:0000259" key="2">
    <source>
        <dbReference type="Pfam" id="PF02517"/>
    </source>
</evidence>
<evidence type="ECO:0000256" key="1">
    <source>
        <dbReference type="SAM" id="Phobius"/>
    </source>
</evidence>
<accession>A0A919BER3</accession>